<feature type="transmembrane region" description="Helical" evidence="2">
    <location>
        <begin position="137"/>
        <end position="159"/>
    </location>
</feature>
<keyword evidence="4" id="KW-1185">Reference proteome</keyword>
<feature type="region of interest" description="Disordered" evidence="1">
    <location>
        <begin position="1"/>
        <end position="27"/>
    </location>
</feature>
<name>A0A815BS89_ADIRI</name>
<proteinExistence type="predicted"/>
<dbReference type="EMBL" id="CAJNOR010002305">
    <property type="protein sequence ID" value="CAF1275636.1"/>
    <property type="molecule type" value="Genomic_DNA"/>
</dbReference>
<keyword evidence="2" id="KW-0812">Transmembrane</keyword>
<comment type="caution">
    <text evidence="3">The sequence shown here is derived from an EMBL/GenBank/DDBJ whole genome shotgun (WGS) entry which is preliminary data.</text>
</comment>
<evidence type="ECO:0000256" key="2">
    <source>
        <dbReference type="SAM" id="Phobius"/>
    </source>
</evidence>
<evidence type="ECO:0000313" key="4">
    <source>
        <dbReference type="Proteomes" id="UP000663828"/>
    </source>
</evidence>
<feature type="transmembrane region" description="Helical" evidence="2">
    <location>
        <begin position="99"/>
        <end position="131"/>
    </location>
</feature>
<evidence type="ECO:0000313" key="3">
    <source>
        <dbReference type="EMBL" id="CAF1275636.1"/>
    </source>
</evidence>
<evidence type="ECO:0000256" key="1">
    <source>
        <dbReference type="SAM" id="MobiDB-lite"/>
    </source>
</evidence>
<feature type="transmembrane region" description="Helical" evidence="2">
    <location>
        <begin position="36"/>
        <end position="61"/>
    </location>
</feature>
<feature type="transmembrane region" description="Helical" evidence="2">
    <location>
        <begin position="73"/>
        <end position="92"/>
    </location>
</feature>
<dbReference type="Proteomes" id="UP000663828">
    <property type="component" value="Unassembled WGS sequence"/>
</dbReference>
<gene>
    <name evidence="3" type="ORF">XAT740_LOCUS27537</name>
</gene>
<protein>
    <submittedName>
        <fullName evidence="3">Uncharacterized protein</fullName>
    </submittedName>
</protein>
<dbReference type="AlphaFoldDB" id="A0A815BS89"/>
<keyword evidence="2" id="KW-0472">Membrane</keyword>
<reference evidence="3" key="1">
    <citation type="submission" date="2021-02" db="EMBL/GenBank/DDBJ databases">
        <authorList>
            <person name="Nowell W R."/>
        </authorList>
    </citation>
    <scope>NUCLEOTIDE SEQUENCE</scope>
</reference>
<sequence length="177" mass="19911">MLSETDKTSSLDQTESNEPSLPSSNDNQRVNTTQKYLLIILFLQWFVCSVILGAGIHSVFYDQSVNNTHDVQSLMPMLVMTFYYTFGLSVAYTQYRVGLIIFASIGILIFVVVSFFFGYIVLAITALNIGFGTANQIYEVMIFIVLLFTIVAAVAILTVKWSFDLAKSIRTYDYSEV</sequence>
<keyword evidence="2" id="KW-1133">Transmembrane helix</keyword>
<organism evidence="3 4">
    <name type="scientific">Adineta ricciae</name>
    <name type="common">Rotifer</name>
    <dbReference type="NCBI Taxonomy" id="249248"/>
    <lineage>
        <taxon>Eukaryota</taxon>
        <taxon>Metazoa</taxon>
        <taxon>Spiralia</taxon>
        <taxon>Gnathifera</taxon>
        <taxon>Rotifera</taxon>
        <taxon>Eurotatoria</taxon>
        <taxon>Bdelloidea</taxon>
        <taxon>Adinetida</taxon>
        <taxon>Adinetidae</taxon>
        <taxon>Adineta</taxon>
    </lineage>
</organism>
<feature type="compositionally biased region" description="Polar residues" evidence="1">
    <location>
        <begin position="10"/>
        <end position="27"/>
    </location>
</feature>
<accession>A0A815BS89</accession>